<evidence type="ECO:0000256" key="4">
    <source>
        <dbReference type="ARBA" id="ARBA00022553"/>
    </source>
</evidence>
<evidence type="ECO:0000256" key="3">
    <source>
        <dbReference type="ARBA" id="ARBA00022490"/>
    </source>
</evidence>
<dbReference type="SMART" id="SM00194">
    <property type="entry name" value="PTPc"/>
    <property type="match status" value="1"/>
</dbReference>
<dbReference type="Ensembl" id="ENSCCRT00000010383.2">
    <property type="protein sequence ID" value="ENSCCRP00000009483.2"/>
    <property type="gene ID" value="ENSCCRG00000005561.2"/>
</dbReference>
<dbReference type="InterPro" id="IPR000242">
    <property type="entry name" value="PTP_cat"/>
</dbReference>
<keyword evidence="3" id="KW-0963">Cytoplasm</keyword>
<feature type="region of interest" description="Disordered" evidence="8">
    <location>
        <begin position="400"/>
        <end position="434"/>
    </location>
</feature>
<dbReference type="Proteomes" id="UP001108240">
    <property type="component" value="Unplaced"/>
</dbReference>
<feature type="compositionally biased region" description="Low complexity" evidence="8">
    <location>
        <begin position="319"/>
        <end position="329"/>
    </location>
</feature>
<evidence type="ECO:0000256" key="5">
    <source>
        <dbReference type="ARBA" id="ARBA00022801"/>
    </source>
</evidence>
<dbReference type="InterPro" id="IPR029021">
    <property type="entry name" value="Prot-tyrosine_phosphatase-like"/>
</dbReference>
<dbReference type="PROSITE" id="PS50056">
    <property type="entry name" value="TYR_PHOSPHATASE_2"/>
    <property type="match status" value="1"/>
</dbReference>
<dbReference type="FunFam" id="3.90.190.10:FF:000045">
    <property type="entry name" value="Tyrosine-protein phosphatase non-receptor type 12"/>
    <property type="match status" value="1"/>
</dbReference>
<protein>
    <recommendedName>
        <fullName evidence="2">protein-tyrosine-phosphatase</fullName>
        <ecNumber evidence="2">3.1.3.48</ecNumber>
    </recommendedName>
</protein>
<evidence type="ECO:0000256" key="1">
    <source>
        <dbReference type="ARBA" id="ARBA00004496"/>
    </source>
</evidence>
<dbReference type="PROSITE" id="PS50055">
    <property type="entry name" value="TYR_PHOSPHATASE_PTP"/>
    <property type="match status" value="1"/>
</dbReference>
<dbReference type="SMART" id="SM00404">
    <property type="entry name" value="PTPc_motif"/>
    <property type="match status" value="1"/>
</dbReference>
<dbReference type="SUPFAM" id="SSF52799">
    <property type="entry name" value="(Phosphotyrosine protein) phosphatases II"/>
    <property type="match status" value="1"/>
</dbReference>
<keyword evidence="4" id="KW-0597">Phosphoprotein</keyword>
<dbReference type="InterPro" id="IPR016130">
    <property type="entry name" value="Tyr_Pase_AS"/>
</dbReference>
<evidence type="ECO:0000313" key="12">
    <source>
        <dbReference type="Proteomes" id="UP001108240"/>
    </source>
</evidence>
<keyword evidence="12" id="KW-1185">Reference proteome</keyword>
<comment type="subcellular location">
    <subcellularLocation>
        <location evidence="1">Cytoplasm</location>
    </subcellularLocation>
</comment>
<proteinExistence type="inferred from homology"/>
<sequence length="552" mass="62456">MVMEAHLLRFVERVRCLSDRDSTGDQLISTEFSLIRQRSASLKEDHGLSTAVGEIKENVKKNRYRDILPYDQTRVCLAPTTSEYESDYINANFIKGLNRTYIATQGPLSSTVVDFWRMIWQHNVKVIIMACREVEMGKKKCEVYWASTTDASIFGPFTISTFEESRPNEEVIVRTLVVKYCDETREVSHFQYTAWPDHGIPDMPDGILGMMELARQKQGNQTDPVVIHCSAGCGRTGVICAVDYVNDLLLTEQIQEDFNVLDLVLELRRQRPSAVQTKEQYAFVFHTVAQMFQKFLEMKNKKTETSASLYINAVSPKTSLKSGSLSSISVPPRTRNPPLKPRLSHPLPQTRMNDTYAVVNKSKLQPPASAPHSITVHHYDNADLEKSNNNAVYSAVKPKNRPMSVLPSPTSPGYDRSTTANQRGGLAPKKTDHDGYELLPGELRSVNRDSQSLLSRSPSRVMTSAVKRLIAINCIQNKLRANLLQMMIMNMCLALSGTPAAHLPRVAWTYKHKKSLWFLRLNITHIRQRQTSLLLLLIFTVRGLNRPLIFSS</sequence>
<evidence type="ECO:0000259" key="10">
    <source>
        <dbReference type="PROSITE" id="PS50056"/>
    </source>
</evidence>
<reference evidence="11" key="1">
    <citation type="submission" date="2025-08" db="UniProtKB">
        <authorList>
            <consortium name="Ensembl"/>
        </authorList>
    </citation>
    <scope>IDENTIFICATION</scope>
</reference>
<evidence type="ECO:0000259" key="9">
    <source>
        <dbReference type="PROSITE" id="PS50055"/>
    </source>
</evidence>
<dbReference type="PANTHER" id="PTHR45983">
    <property type="entry name" value="TYROSINE PHOSPHATSE N18, PUTATIVE-RELATED"/>
    <property type="match status" value="1"/>
</dbReference>
<name>A0A8C0YHQ6_CYPCA</name>
<dbReference type="InterPro" id="IPR003595">
    <property type="entry name" value="Tyr_Pase_cat"/>
</dbReference>
<dbReference type="PANTHER" id="PTHR45983:SF4">
    <property type="entry name" value="TYROSINE-PROTEIN PHOSPHATASE NON-RECEPTOR TYPE 18"/>
    <property type="match status" value="1"/>
</dbReference>
<evidence type="ECO:0000256" key="8">
    <source>
        <dbReference type="SAM" id="MobiDB-lite"/>
    </source>
</evidence>
<dbReference type="PRINTS" id="PR00700">
    <property type="entry name" value="PRTYPHPHTASE"/>
</dbReference>
<dbReference type="PROSITE" id="PS00383">
    <property type="entry name" value="TYR_PHOSPHATASE_1"/>
    <property type="match status" value="1"/>
</dbReference>
<feature type="region of interest" description="Disordered" evidence="8">
    <location>
        <begin position="319"/>
        <end position="349"/>
    </location>
</feature>
<evidence type="ECO:0000256" key="6">
    <source>
        <dbReference type="ARBA" id="ARBA00022912"/>
    </source>
</evidence>
<dbReference type="AlphaFoldDB" id="A0A8C0YHQ6"/>
<dbReference type="GO" id="GO:0005634">
    <property type="term" value="C:nucleus"/>
    <property type="evidence" value="ECO:0007669"/>
    <property type="project" value="TreeGrafter"/>
</dbReference>
<feature type="domain" description="Tyrosine specific protein phosphatases" evidence="10">
    <location>
        <begin position="208"/>
        <end position="282"/>
    </location>
</feature>
<feature type="domain" description="Tyrosine-protein phosphatase" evidence="9">
    <location>
        <begin position="28"/>
        <end position="291"/>
    </location>
</feature>
<keyword evidence="5" id="KW-0378">Hydrolase</keyword>
<evidence type="ECO:0000256" key="7">
    <source>
        <dbReference type="ARBA" id="ARBA00034734"/>
    </source>
</evidence>
<accession>A0A8C0YHQ6</accession>
<keyword evidence="6" id="KW-0904">Protein phosphatase</keyword>
<dbReference type="InterPro" id="IPR000387">
    <property type="entry name" value="Tyr_Pase_dom"/>
</dbReference>
<reference evidence="11" key="2">
    <citation type="submission" date="2025-09" db="UniProtKB">
        <authorList>
            <consortium name="Ensembl"/>
        </authorList>
    </citation>
    <scope>IDENTIFICATION</scope>
</reference>
<dbReference type="GO" id="GO:0005737">
    <property type="term" value="C:cytoplasm"/>
    <property type="evidence" value="ECO:0007669"/>
    <property type="project" value="UniProtKB-SubCell"/>
</dbReference>
<evidence type="ECO:0000313" key="11">
    <source>
        <dbReference type="Ensembl" id="ENSCCRP00000009483.2"/>
    </source>
</evidence>
<dbReference type="EC" id="3.1.3.48" evidence="2"/>
<dbReference type="GO" id="GO:0004726">
    <property type="term" value="F:non-membrane spanning protein tyrosine phosphatase activity"/>
    <property type="evidence" value="ECO:0007669"/>
    <property type="project" value="InterPro"/>
</dbReference>
<dbReference type="InterPro" id="IPR047170">
    <property type="entry name" value="PTN12/18/22"/>
</dbReference>
<comment type="similarity">
    <text evidence="7">Belongs to the protein-tyrosine phosphatase family. Non-receptor class 4 subfamily.</text>
</comment>
<organism evidence="11 12">
    <name type="scientific">Cyprinus carpio carpio</name>
    <dbReference type="NCBI Taxonomy" id="630221"/>
    <lineage>
        <taxon>Eukaryota</taxon>
        <taxon>Metazoa</taxon>
        <taxon>Chordata</taxon>
        <taxon>Craniata</taxon>
        <taxon>Vertebrata</taxon>
        <taxon>Euteleostomi</taxon>
        <taxon>Actinopterygii</taxon>
        <taxon>Neopterygii</taxon>
        <taxon>Teleostei</taxon>
        <taxon>Ostariophysi</taxon>
        <taxon>Cypriniformes</taxon>
        <taxon>Cyprinidae</taxon>
        <taxon>Cyprininae</taxon>
        <taxon>Cyprinus</taxon>
    </lineage>
</organism>
<dbReference type="Gene3D" id="3.90.190.10">
    <property type="entry name" value="Protein tyrosine phosphatase superfamily"/>
    <property type="match status" value="1"/>
</dbReference>
<dbReference type="Pfam" id="PF00102">
    <property type="entry name" value="Y_phosphatase"/>
    <property type="match status" value="1"/>
</dbReference>
<dbReference type="GeneTree" id="ENSGT00940000164289"/>
<evidence type="ECO:0000256" key="2">
    <source>
        <dbReference type="ARBA" id="ARBA00013064"/>
    </source>
</evidence>